<dbReference type="NCBIfam" id="TIGR01488">
    <property type="entry name" value="HAD-SF-IB"/>
    <property type="match status" value="1"/>
</dbReference>
<comment type="caution">
    <text evidence="5">The sequence shown here is derived from an EMBL/GenBank/DDBJ whole genome shotgun (WGS) entry which is preliminary data.</text>
</comment>
<dbReference type="FunFam" id="3.40.50.1000:FF:000025">
    <property type="entry name" value="HAD hydrolase, family IB"/>
    <property type="match status" value="1"/>
</dbReference>
<dbReference type="CDD" id="cd02612">
    <property type="entry name" value="HAD_PGPPase"/>
    <property type="match status" value="1"/>
</dbReference>
<proteinExistence type="inferred from homology"/>
<dbReference type="Pfam" id="PF12710">
    <property type="entry name" value="HAD"/>
    <property type="match status" value="1"/>
</dbReference>
<organism evidence="5 6">
    <name type="scientific">Oryzihumus leptocrescens</name>
    <dbReference type="NCBI Taxonomy" id="297536"/>
    <lineage>
        <taxon>Bacteria</taxon>
        <taxon>Bacillati</taxon>
        <taxon>Actinomycetota</taxon>
        <taxon>Actinomycetes</taxon>
        <taxon>Micrococcales</taxon>
        <taxon>Intrasporangiaceae</taxon>
        <taxon>Oryzihumus</taxon>
    </lineage>
</organism>
<sequence length="284" mass="30484">MELPAGPDEHETVAAAVHLPDGLDHALAVPVDPTAAAFFDLDNTLLRGASVFHLAKGLYRRKFFGARDIVAMLWKQAWFLAVGENLDHVAKIREQGLGYVAGHSVSELTEIGEEIYDEVMGEKIWPGTHALAQMHLDSGQRVWLVTATPIEVAEVIARRLGLSGALGTVAETEDGLYTGRLEGEPLHGEAKAVAVRALADQEGLDLSRCSAYSDSANDIPLLSLVGHPNAINPDARLLEHARANGWQVRDYRTKRKAAKLGLQAAGATALAGALAAASARRLRR</sequence>
<dbReference type="GO" id="GO:0046872">
    <property type="term" value="F:metal ion binding"/>
    <property type="evidence" value="ECO:0007669"/>
    <property type="project" value="UniProtKB-KW"/>
</dbReference>
<accession>A0A542ZN61</accession>
<keyword evidence="4" id="KW-0460">Magnesium</keyword>
<name>A0A542ZN61_9MICO</name>
<dbReference type="PANTHER" id="PTHR43344">
    <property type="entry name" value="PHOSPHOSERINE PHOSPHATASE"/>
    <property type="match status" value="1"/>
</dbReference>
<dbReference type="PANTHER" id="PTHR43344:SF15">
    <property type="entry name" value="PHOSPHOSERINE PHOSPHATASE SERB1"/>
    <property type="match status" value="1"/>
</dbReference>
<evidence type="ECO:0000313" key="5">
    <source>
        <dbReference type="EMBL" id="TQL61737.1"/>
    </source>
</evidence>
<dbReference type="OrthoDB" id="25607at2"/>
<evidence type="ECO:0000256" key="4">
    <source>
        <dbReference type="ARBA" id="ARBA00022842"/>
    </source>
</evidence>
<keyword evidence="3" id="KW-0378">Hydrolase</keyword>
<dbReference type="InterPro" id="IPR023214">
    <property type="entry name" value="HAD_sf"/>
</dbReference>
<dbReference type="InterPro" id="IPR050582">
    <property type="entry name" value="HAD-like_SerB"/>
</dbReference>
<dbReference type="GO" id="GO:0016787">
    <property type="term" value="F:hydrolase activity"/>
    <property type="evidence" value="ECO:0007669"/>
    <property type="project" value="UniProtKB-KW"/>
</dbReference>
<dbReference type="RefSeq" id="WP_141789482.1">
    <property type="nucleotide sequence ID" value="NZ_BAAAKX010000012.1"/>
</dbReference>
<dbReference type="EMBL" id="VFOQ01000001">
    <property type="protein sequence ID" value="TQL61737.1"/>
    <property type="molecule type" value="Genomic_DNA"/>
</dbReference>
<dbReference type="InterPro" id="IPR006385">
    <property type="entry name" value="HAD_hydro_SerB1"/>
</dbReference>
<evidence type="ECO:0000256" key="3">
    <source>
        <dbReference type="ARBA" id="ARBA00022801"/>
    </source>
</evidence>
<dbReference type="SUPFAM" id="SSF56784">
    <property type="entry name" value="HAD-like"/>
    <property type="match status" value="1"/>
</dbReference>
<gene>
    <name evidence="5" type="ORF">FB474_3156</name>
</gene>
<dbReference type="AlphaFoldDB" id="A0A542ZN61"/>
<comment type="similarity">
    <text evidence="1">Belongs to the HAD-like hydrolase superfamily. SerB family.</text>
</comment>
<keyword evidence="2" id="KW-0479">Metal-binding</keyword>
<reference evidence="5 6" key="1">
    <citation type="submission" date="2019-06" db="EMBL/GenBank/DDBJ databases">
        <title>Sequencing the genomes of 1000 actinobacteria strains.</title>
        <authorList>
            <person name="Klenk H.-P."/>
        </authorList>
    </citation>
    <scope>NUCLEOTIDE SEQUENCE [LARGE SCALE GENOMIC DNA]</scope>
    <source>
        <strain evidence="5 6">DSM 18082</strain>
    </source>
</reference>
<evidence type="ECO:0000313" key="6">
    <source>
        <dbReference type="Proteomes" id="UP000319514"/>
    </source>
</evidence>
<evidence type="ECO:0000256" key="2">
    <source>
        <dbReference type="ARBA" id="ARBA00022723"/>
    </source>
</evidence>
<dbReference type="Proteomes" id="UP000319514">
    <property type="component" value="Unassembled WGS sequence"/>
</dbReference>
<dbReference type="Gene3D" id="3.40.50.1000">
    <property type="entry name" value="HAD superfamily/HAD-like"/>
    <property type="match status" value="1"/>
</dbReference>
<evidence type="ECO:0000256" key="1">
    <source>
        <dbReference type="ARBA" id="ARBA00009184"/>
    </source>
</evidence>
<dbReference type="NCBIfam" id="TIGR01490">
    <property type="entry name" value="HAD-SF-IB-hyp1"/>
    <property type="match status" value="1"/>
</dbReference>
<protein>
    <submittedName>
        <fullName evidence="5">Phosphoserine phosphatase</fullName>
    </submittedName>
</protein>
<dbReference type="Gene3D" id="1.20.1440.100">
    <property type="entry name" value="SG protein - dephosphorylation function"/>
    <property type="match status" value="1"/>
</dbReference>
<dbReference type="InterPro" id="IPR036412">
    <property type="entry name" value="HAD-like_sf"/>
</dbReference>
<keyword evidence="6" id="KW-1185">Reference proteome</keyword>